<feature type="region of interest" description="Disordered" evidence="1">
    <location>
        <begin position="100"/>
        <end position="214"/>
    </location>
</feature>
<evidence type="ECO:0000256" key="1">
    <source>
        <dbReference type="SAM" id="MobiDB-lite"/>
    </source>
</evidence>
<keyword evidence="2" id="KW-1133">Transmembrane helix</keyword>
<feature type="transmembrane region" description="Helical" evidence="2">
    <location>
        <begin position="56"/>
        <end position="77"/>
    </location>
</feature>
<organism evidence="3 4">
    <name type="scientific">Actinopolyspora alba</name>
    <dbReference type="NCBI Taxonomy" id="673379"/>
    <lineage>
        <taxon>Bacteria</taxon>
        <taxon>Bacillati</taxon>
        <taxon>Actinomycetota</taxon>
        <taxon>Actinomycetes</taxon>
        <taxon>Actinopolysporales</taxon>
        <taxon>Actinopolysporaceae</taxon>
        <taxon>Actinopolyspora</taxon>
        <taxon>Actinopolyspora alba group</taxon>
    </lineage>
</organism>
<dbReference type="RefSeq" id="WP_092927707.1">
    <property type="nucleotide sequence ID" value="NZ_FOMZ01000008.1"/>
</dbReference>
<feature type="region of interest" description="Disordered" evidence="1">
    <location>
        <begin position="245"/>
        <end position="361"/>
    </location>
</feature>
<name>A0A1I1Y790_9ACTN</name>
<accession>A0A1I1Y790</accession>
<evidence type="ECO:0000313" key="4">
    <source>
        <dbReference type="Proteomes" id="UP000198716"/>
    </source>
</evidence>
<keyword evidence="4" id="KW-1185">Reference proteome</keyword>
<sequence>MSQQRDPDIQGEEESDKAEPKRSTKPFDKLGVSPAQVTGTGLAAATAAVLGGQLGIAGTVSGAALTSVVITLGGAVYQRSLESTREKAANAALKRAARRRAVRTGSAAGWVDPHAPTEPIRQRPTTGTANTGSGSSGTGTASGSPTVERPDAEVTRRLVAPDATRRIRPAGYGGSSGEPTSVIGDTASGGPAADGRNAVNGETAPSGDEPAVRSGRRRFDWRVVALTSGLAFVLCMVLITGYESITGDSVSGDSGGTTVGNMFRPGDAGTRPDPSDGQEPVPASESSSTPDPSESTEPSGTSTAPSETSAPEESGEQRPGSTTDSTTTTESEPPETSETGSAEPTPSARLRQTGRPSVPGE</sequence>
<dbReference type="EMBL" id="FOMZ01000008">
    <property type="protein sequence ID" value="SFE15192.1"/>
    <property type="molecule type" value="Genomic_DNA"/>
</dbReference>
<feature type="compositionally biased region" description="Low complexity" evidence="1">
    <location>
        <begin position="125"/>
        <end position="144"/>
    </location>
</feature>
<keyword evidence="2" id="KW-0472">Membrane</keyword>
<keyword evidence="2" id="KW-0812">Transmembrane</keyword>
<proteinExistence type="predicted"/>
<evidence type="ECO:0000256" key="2">
    <source>
        <dbReference type="SAM" id="Phobius"/>
    </source>
</evidence>
<feature type="region of interest" description="Disordered" evidence="1">
    <location>
        <begin position="1"/>
        <end position="32"/>
    </location>
</feature>
<dbReference type="Proteomes" id="UP000198716">
    <property type="component" value="Unassembled WGS sequence"/>
</dbReference>
<feature type="compositionally biased region" description="Low complexity" evidence="1">
    <location>
        <begin position="282"/>
        <end position="312"/>
    </location>
</feature>
<gene>
    <name evidence="3" type="ORF">SAMN04487819_108210</name>
</gene>
<reference evidence="4" key="1">
    <citation type="submission" date="2016-10" db="EMBL/GenBank/DDBJ databases">
        <authorList>
            <person name="Varghese N."/>
            <person name="Submissions S."/>
        </authorList>
    </citation>
    <scope>NUCLEOTIDE SEQUENCE [LARGE SCALE GENOMIC DNA]</scope>
    <source>
        <strain evidence="4">DSM 45004</strain>
    </source>
</reference>
<evidence type="ECO:0000313" key="3">
    <source>
        <dbReference type="EMBL" id="SFE15192.1"/>
    </source>
</evidence>
<protein>
    <submittedName>
        <fullName evidence="3">Uncharacterized protein</fullName>
    </submittedName>
</protein>
<feature type="compositionally biased region" description="Low complexity" evidence="1">
    <location>
        <begin position="319"/>
        <end position="347"/>
    </location>
</feature>
<dbReference type="AlphaFoldDB" id="A0A1I1Y790"/>
<feature type="compositionally biased region" description="Basic and acidic residues" evidence="1">
    <location>
        <begin position="17"/>
        <end position="28"/>
    </location>
</feature>
<feature type="transmembrane region" description="Helical" evidence="2">
    <location>
        <begin position="223"/>
        <end position="242"/>
    </location>
</feature>